<feature type="region of interest" description="Disordered" evidence="15">
    <location>
        <begin position="1455"/>
        <end position="1479"/>
    </location>
</feature>
<evidence type="ECO:0000256" key="3">
    <source>
        <dbReference type="ARBA" id="ARBA00022516"/>
    </source>
</evidence>
<dbReference type="InterPro" id="IPR013815">
    <property type="entry name" value="ATP_grasp_subdomain_1"/>
</dbReference>
<dbReference type="InterPro" id="IPR016185">
    <property type="entry name" value="PreATP-grasp_dom_sf"/>
</dbReference>
<keyword evidence="10" id="KW-0092">Biotin</keyword>
<dbReference type="InterPro" id="IPR011763">
    <property type="entry name" value="COA_CT_C"/>
</dbReference>
<feature type="compositionally biased region" description="Low complexity" evidence="15">
    <location>
        <begin position="1588"/>
        <end position="1606"/>
    </location>
</feature>
<dbReference type="Pfam" id="PF00289">
    <property type="entry name" value="Biotin_carb_N"/>
    <property type="match status" value="1"/>
</dbReference>
<dbReference type="SUPFAM" id="SSF51246">
    <property type="entry name" value="Rudiment single hybrid motif"/>
    <property type="match status" value="1"/>
</dbReference>
<evidence type="ECO:0000259" key="20">
    <source>
        <dbReference type="PROSITE" id="PS50989"/>
    </source>
</evidence>
<evidence type="ECO:0000256" key="1">
    <source>
        <dbReference type="ARBA" id="ARBA00001953"/>
    </source>
</evidence>
<comment type="cofactor">
    <cofactor evidence="1">
        <name>biotin</name>
        <dbReference type="ChEBI" id="CHEBI:57586"/>
    </cofactor>
</comment>
<keyword evidence="8" id="KW-0443">Lipid metabolism</keyword>
<organism evidence="21 22">
    <name type="scientific">Cafeteria roenbergensis</name>
    <name type="common">Marine flagellate</name>
    <dbReference type="NCBI Taxonomy" id="33653"/>
    <lineage>
        <taxon>Eukaryota</taxon>
        <taxon>Sar</taxon>
        <taxon>Stramenopiles</taxon>
        <taxon>Bigyra</taxon>
        <taxon>Opalozoa</taxon>
        <taxon>Bicosoecida</taxon>
        <taxon>Cafeteriaceae</taxon>
        <taxon>Cafeteria</taxon>
    </lineage>
</organism>
<feature type="compositionally biased region" description="Low complexity" evidence="15">
    <location>
        <begin position="2284"/>
        <end position="2297"/>
    </location>
</feature>
<dbReference type="GO" id="GO:0004075">
    <property type="term" value="F:biotin carboxylase activity"/>
    <property type="evidence" value="ECO:0007669"/>
    <property type="project" value="UniProtKB-EC"/>
</dbReference>
<dbReference type="PROSITE" id="PS00866">
    <property type="entry name" value="CPSASE_1"/>
    <property type="match status" value="1"/>
</dbReference>
<keyword evidence="6" id="KW-0276">Fatty acid metabolism</keyword>
<evidence type="ECO:0000256" key="5">
    <source>
        <dbReference type="ARBA" id="ARBA00022741"/>
    </source>
</evidence>
<dbReference type="InterPro" id="IPR013537">
    <property type="entry name" value="AcCoA_COase_cen"/>
</dbReference>
<dbReference type="PROSITE" id="PS50989">
    <property type="entry name" value="COA_CT_CTER"/>
    <property type="match status" value="1"/>
</dbReference>
<dbReference type="SUPFAM" id="SSF51230">
    <property type="entry name" value="Single hybrid motif"/>
    <property type="match status" value="1"/>
</dbReference>
<dbReference type="FunFam" id="3.30.1490.20:FF:000003">
    <property type="entry name" value="acetyl-CoA carboxylase isoform X1"/>
    <property type="match status" value="1"/>
</dbReference>
<dbReference type="Pfam" id="PF02785">
    <property type="entry name" value="Biotin_carb_C"/>
    <property type="match status" value="1"/>
</dbReference>
<evidence type="ECO:0000256" key="13">
    <source>
        <dbReference type="ARBA" id="ARBA00048600"/>
    </source>
</evidence>
<gene>
    <name evidence="21" type="ORF">FNF29_06208</name>
</gene>
<feature type="region of interest" description="Disordered" evidence="15">
    <location>
        <begin position="1585"/>
        <end position="1635"/>
    </location>
</feature>
<dbReference type="InterPro" id="IPR011762">
    <property type="entry name" value="COA_CT_N"/>
</dbReference>
<evidence type="ECO:0000259" key="19">
    <source>
        <dbReference type="PROSITE" id="PS50980"/>
    </source>
</evidence>
<evidence type="ECO:0000256" key="2">
    <source>
        <dbReference type="ARBA" id="ARBA00004956"/>
    </source>
</evidence>
<feature type="region of interest" description="Disordered" evidence="15">
    <location>
        <begin position="2284"/>
        <end position="2353"/>
    </location>
</feature>
<dbReference type="InterPro" id="IPR049076">
    <property type="entry name" value="ACCA"/>
</dbReference>
<dbReference type="InterPro" id="IPR011764">
    <property type="entry name" value="Biotin_carboxylation_dom"/>
</dbReference>
<feature type="region of interest" description="Disordered" evidence="15">
    <location>
        <begin position="774"/>
        <end position="825"/>
    </location>
</feature>
<dbReference type="CDD" id="cd06850">
    <property type="entry name" value="biotinyl_domain"/>
    <property type="match status" value="1"/>
</dbReference>
<dbReference type="GO" id="GO:2001295">
    <property type="term" value="P:malonyl-CoA biosynthetic process"/>
    <property type="evidence" value="ECO:0007669"/>
    <property type="project" value="UniProtKB-UniPathway"/>
</dbReference>
<sequence length="2982" mass="309474">MAAASSARPRSETARPSFDSVDEFVAASGGIRAIHKVLIANNGIAAVKCMRSVRTWAYETFGDDRAVRFTVMTTPEDLRANAEYVRMADEVIEVPGGANNNNFANVRLICELAETCRADAVWAGWGHASENPALPDGLRDRGIAFIGPPSGPMRALGDKIGSTIIAQSAGVPTIAWNGASIRVDYKATGLSDEVYAQANVKTAEQAERVAPDVGFPLMVKASEGGGGKGIRKVEDLEGLAAAFRQVQGEVPGSPIFLMRLASRARHLEVQLLADEYGEAISLSGRDCSVQRRHQKIVEEGPPVAADPHVWREMERAAVRLAKEVGYVNAGTVEYLYTEHPPEGAATKFAFLELNPRLQVEHPVTEMITGVNLPAAQLQVAMGLPLHRIADVRKLFGASATGSEPINFDETEQVPPLGHVIASRITAENPDSGFQPTSGAITELNFRSTPNVWGYFSVDSSGRVHEYADSQIGHLFGFGPSREAARRNMVLALRELSIRGDIRTTVEYLAHMMESRDFRRNAIDTQWLDRRITANVGVGKPPATFVALIGGVVRCHVTVTSRAREFCAQLERGQCPSPSLLSVEDEVKMVYEGVRYTMQVAQAGENLIVVSCNGVYVMVEARALSDGGLLVLLNGRSHVVYWKEEATGLRVALDGATCVFTAESDPSKLLADVSGKLVRFLVEDGAHVDKGQGYAEVEVMKMYMPLLAPEAGVLRHVQPEGAILEAGALIGRLDLDDPSRVPQAEPFKGTLAGAGPAPAGVQAAAEAAAAASAGTSASSGGAAAPAPASSSAGEHSAAHSTGSSPGASPAEAAPTASRRAHTVTRSAERTLRSVLSGFVVPSEVFEAAVSDFDQAWRNEHLPLLELEEQHAVLAARLPGTLGADLARIIASHRDAIGARRPSLLADDAALAAAADGALAGAASSPQERPAFLANDELDLRPVRDAVQAALAAVPAGRERTTAAATAKPILDLCSKYAEGVRGARRAALCDLLAVYSEVERLFGGGTEGRRREDVLMELRAANMDADRGAAALAPVYATVRAHEHVRERNVLVLRLLRRVAAEIEEDKNAAALSASALAAAAQEAGTATAGGPSSVDASSGVVGGEGPGSRGVSPGPNAADLDGSVGLGLDADQLISSALSIADNISDAGRSDADSGRGTEAASQAASGGAAAAASQAASAAPTTGAWDREEALLYTLAELRGAAFAEVTLEARQLLILARQPSARQRVAAIETVLRTIAAAGDSRRSARRPGVADHPVIAEEDGTADDATVPPADDVAPPAYPASASASARASSQMRGLVRAELSLVDVLMRFFGHEDEALRRAAVEVHVRRLYRAYAIRSITFPDAEAEAEAEAEAGAEAGAGAGAEAAASPALLEAVFRFSSSGSASDELAPDARFGGGIGSSFGSGPSSGASGGSGGGMRKSGSLGGGKRSLLYAAGAADSVDNLQALSKRATASGASRSGAADGASPPPHADGGSSLGASQRVGIFAVFANADALAAGAARLAALVRRSGGGSGGPAGAVHVIHVAVLTRPRKPDQPAAETDDAECSAVLSAAVAPQMAALTAAGVRRVTVLVPPDSSSAASQRAHMALPSHAGAAAPGHAALRSSTSVHASAEGGAAPAGRHGSSGGARVASDLPGSVVPACIGGVCGNAGMVGDDGPVAMAAAAAAAAARDDASSGDASDVPPTHPCAFTLRGSAGFTEDERVRHLEPPLSGYLELNRLSNFSVQLVPTPNRAVHVYEARPSGAKASAGRGGPRSRFFVRAIVRHTERLPTLDSVLEQFPGPERMFVESLNALGVAMGGAAKAGASGMAVGNNHVFLNVLPTASVHPEYVVSVIRTLARRYADRLRVLRVASVEFRILTRLRPTAQPLALRLLCSNPTGYVLRVDAYVEVRDDRRPDAEPVLASIPTTGPDSVVMGSYGGDPADMAAARAAVHAQATEAVRASGGSAAWPAASVGAFSTVRAIARTHNASHSGGSDAAGSGAASGELDGRPVSFAYPVTTPFERRRALAAHMTESVFVYDFIELMQRALETEWDRYGRQAARAAAAARTGAGSVRRPRRMLVARELVLVPRRAGGAGAGGATSATGSAPASDPFGTELGGVSEASMARFAAVEGSDSPRNDPSGRAAGSRAAPARDASGANSQSSDVWAWDIEETSRPAGQNDIAMVAWRITFFTPECPEEAGGREMVVIANDITSSAGSFGVLEDALFFHASRLAREAGLPRIFLAANSGARIGLAEEVKARFRVAWSRADDATKGFRYLYLSPEDYAALGGDSDSADASASAGAGSSASGAGAGAQGSGSAGGAASSGSSGAAAGGESRAAGASAASSGSTSGGDGLAASGGATGRRAPSVRCHLVVEDGEERWVLDDVIGKDDGLGVENLRGSGLIAGETSRSYRDNFTLTYVTGRSVGIGAYLVRLGQRTIQKRTAAPILLTGYQALNKLIGAEVYTSNEQLGGPKIMYHNGVTHQVVEDDLHGMAAVLRWLSYVPRSKGASLPFSPGTASIDPVDRTIGFVPRGEPYDPRHLIAGTTDSAADGADAGTAASSAAAAGTAAAASDPEASWTSGFFDRGSWTEALAGWARTVVVGRARLGGIPLGVIIAETRTVAATRPADPATPQSMETTVQQAGQVWFPDSAYKTAQAIRDFAAEELPLFIFANWRGFSGGQRDMFDEVLKFGSYIVDALTEYKQPVFVYIPPFGELRGGAWVVVDPTINEDVMEMYAAPEGRGGVLEPAGIASIKFKARDIREAAFRLDPAMQALAHAARAARASGDEAAAAKAEAEAEERLRRLSGVFTQISHHFADLHDRPGRMMAKGVIRNAVPWERARPFFYWRLRRRLAEFALRGRITAAAPQLSFAAAGHLLRSWHDSTATSRGSTGTGLWDQDLRVLQWLADSRDTLEARVAALRRDSIADRVLELGTTDSGAAIDGILALINRLPVDQREAVVGRLRREVLFGPMPGSAFGGGDPLLAGLPRP</sequence>
<dbReference type="SUPFAM" id="SSF52096">
    <property type="entry name" value="ClpP/crotonase"/>
    <property type="match status" value="3"/>
</dbReference>
<feature type="domain" description="CoA carboxyltransferase C-terminal" evidence="20">
    <location>
        <begin position="2536"/>
        <end position="2855"/>
    </location>
</feature>
<keyword evidence="7 14" id="KW-0067">ATP-binding</keyword>
<evidence type="ECO:0000256" key="7">
    <source>
        <dbReference type="ARBA" id="ARBA00022840"/>
    </source>
</evidence>
<evidence type="ECO:0000256" key="6">
    <source>
        <dbReference type="ARBA" id="ARBA00022832"/>
    </source>
</evidence>
<proteinExistence type="predicted"/>
<dbReference type="InterPro" id="IPR005482">
    <property type="entry name" value="Biotin_COase_C"/>
</dbReference>
<dbReference type="PROSITE" id="PS00867">
    <property type="entry name" value="CPSASE_2"/>
    <property type="match status" value="1"/>
</dbReference>
<feature type="region of interest" description="Disordered" evidence="15">
    <location>
        <begin position="2078"/>
        <end position="2102"/>
    </location>
</feature>
<evidence type="ECO:0000256" key="11">
    <source>
        <dbReference type="ARBA" id="ARBA00023268"/>
    </source>
</evidence>
<dbReference type="InterPro" id="IPR034733">
    <property type="entry name" value="AcCoA_carboxyl_beta"/>
</dbReference>
<feature type="domain" description="ATP-grasp" evidence="17">
    <location>
        <begin position="184"/>
        <end position="381"/>
    </location>
</feature>
<dbReference type="InterPro" id="IPR029045">
    <property type="entry name" value="ClpP/crotonase-like_dom_sf"/>
</dbReference>
<evidence type="ECO:0000256" key="15">
    <source>
        <dbReference type="SAM" id="MobiDB-lite"/>
    </source>
</evidence>
<dbReference type="InterPro" id="IPR011761">
    <property type="entry name" value="ATP-grasp"/>
</dbReference>
<feature type="compositionally biased region" description="Low complexity" evidence="15">
    <location>
        <begin position="1086"/>
        <end position="1099"/>
    </location>
</feature>
<dbReference type="GO" id="GO:0003989">
    <property type="term" value="F:acetyl-CoA carboxylase activity"/>
    <property type="evidence" value="ECO:0007669"/>
    <property type="project" value="UniProtKB-EC"/>
</dbReference>
<keyword evidence="4" id="KW-0436">Ligase</keyword>
<dbReference type="PROSITE" id="PS50979">
    <property type="entry name" value="BC"/>
    <property type="match status" value="1"/>
</dbReference>
<feature type="domain" description="Biotin carboxylation" evidence="18">
    <location>
        <begin position="33"/>
        <end position="532"/>
    </location>
</feature>
<reference evidence="21 22" key="1">
    <citation type="submission" date="2019-07" db="EMBL/GenBank/DDBJ databases">
        <title>Genomes of Cafeteria roenbergensis.</title>
        <authorList>
            <person name="Fischer M.G."/>
            <person name="Hackl T."/>
            <person name="Roman M."/>
        </authorList>
    </citation>
    <scope>NUCLEOTIDE SEQUENCE [LARGE SCALE GENOMIC DNA]</scope>
    <source>
        <strain evidence="21 22">BVI</strain>
    </source>
</reference>
<keyword evidence="3" id="KW-0444">Lipid biosynthesis</keyword>
<keyword evidence="5 14" id="KW-0547">Nucleotide-binding</keyword>
<dbReference type="FunFam" id="3.40.50.20:FF:000005">
    <property type="entry name" value="acetyl-CoA carboxylase isoform X2"/>
    <property type="match status" value="1"/>
</dbReference>
<dbReference type="InterPro" id="IPR001882">
    <property type="entry name" value="Biotin_BS"/>
</dbReference>
<evidence type="ECO:0000256" key="4">
    <source>
        <dbReference type="ARBA" id="ARBA00022598"/>
    </source>
</evidence>
<evidence type="ECO:0000313" key="21">
    <source>
        <dbReference type="EMBL" id="KAA0149120.1"/>
    </source>
</evidence>
<dbReference type="InterPro" id="IPR011054">
    <property type="entry name" value="Rudment_hybrid_motif"/>
</dbReference>
<keyword evidence="11" id="KW-0511">Multifunctional enzyme</keyword>
<dbReference type="Gene3D" id="2.40.50.100">
    <property type="match status" value="1"/>
</dbReference>
<feature type="compositionally biased region" description="Low complexity" evidence="15">
    <location>
        <begin position="1456"/>
        <end position="1468"/>
    </location>
</feature>
<dbReference type="PANTHER" id="PTHR45728">
    <property type="entry name" value="ACETYL-COA CARBOXYLASE, ISOFORM A"/>
    <property type="match status" value="1"/>
</dbReference>
<dbReference type="GO" id="GO:0046872">
    <property type="term" value="F:metal ion binding"/>
    <property type="evidence" value="ECO:0007669"/>
    <property type="project" value="InterPro"/>
</dbReference>
<feature type="domain" description="Lipoyl-binding" evidence="16">
    <location>
        <begin position="659"/>
        <end position="733"/>
    </location>
</feature>
<dbReference type="PROSITE" id="PS50968">
    <property type="entry name" value="BIOTINYL_LIPOYL"/>
    <property type="match status" value="1"/>
</dbReference>
<dbReference type="Pfam" id="PF02786">
    <property type="entry name" value="CPSase_L_D2"/>
    <property type="match status" value="1"/>
</dbReference>
<feature type="compositionally biased region" description="Gly residues" evidence="15">
    <location>
        <begin position="1413"/>
        <end position="1426"/>
    </location>
</feature>
<evidence type="ECO:0000259" key="17">
    <source>
        <dbReference type="PROSITE" id="PS50975"/>
    </source>
</evidence>
<dbReference type="FunFam" id="3.90.226.10:FF:000010">
    <property type="entry name" value="acetyl-CoA carboxylase isoform X2"/>
    <property type="match status" value="1"/>
</dbReference>
<dbReference type="Proteomes" id="UP000323011">
    <property type="component" value="Unassembled WGS sequence"/>
</dbReference>
<dbReference type="EMBL" id="VLTN01000046">
    <property type="protein sequence ID" value="KAA0149120.1"/>
    <property type="molecule type" value="Genomic_DNA"/>
</dbReference>
<feature type="compositionally biased region" description="Low complexity" evidence="15">
    <location>
        <begin position="1266"/>
        <end position="1288"/>
    </location>
</feature>
<feature type="region of interest" description="Disordered" evidence="15">
    <location>
        <begin position="1244"/>
        <end position="1288"/>
    </location>
</feature>
<dbReference type="InterPro" id="IPR005481">
    <property type="entry name" value="BC-like_N"/>
</dbReference>
<feature type="compositionally biased region" description="Low complexity" evidence="15">
    <location>
        <begin position="2126"/>
        <end position="2145"/>
    </location>
</feature>
<evidence type="ECO:0000256" key="14">
    <source>
        <dbReference type="PROSITE-ProRule" id="PRU00409"/>
    </source>
</evidence>
<keyword evidence="9" id="KW-0275">Fatty acid biosynthesis</keyword>
<dbReference type="Pfam" id="PF21385">
    <property type="entry name" value="ACCA_BT"/>
    <property type="match status" value="1"/>
</dbReference>
<comment type="catalytic activity">
    <reaction evidence="13">
        <text>N(6)-biotinyl-L-lysyl-[protein] + hydrogencarbonate + ATP = N(6)-carboxybiotinyl-L-lysyl-[protein] + ADP + phosphate + H(+)</text>
        <dbReference type="Rhea" id="RHEA:13501"/>
        <dbReference type="Rhea" id="RHEA-COMP:10505"/>
        <dbReference type="Rhea" id="RHEA-COMP:10506"/>
        <dbReference type="ChEBI" id="CHEBI:15378"/>
        <dbReference type="ChEBI" id="CHEBI:17544"/>
        <dbReference type="ChEBI" id="CHEBI:30616"/>
        <dbReference type="ChEBI" id="CHEBI:43474"/>
        <dbReference type="ChEBI" id="CHEBI:83144"/>
        <dbReference type="ChEBI" id="CHEBI:83145"/>
        <dbReference type="ChEBI" id="CHEBI:456216"/>
        <dbReference type="EC" id="6.3.4.14"/>
    </reaction>
</comment>
<dbReference type="InterPro" id="IPR011053">
    <property type="entry name" value="Single_hybrid_motif"/>
</dbReference>
<evidence type="ECO:0000256" key="10">
    <source>
        <dbReference type="ARBA" id="ARBA00023267"/>
    </source>
</evidence>
<accession>A0A5A8CAR9</accession>
<feature type="region of interest" description="Disordered" evidence="15">
    <location>
        <begin position="1402"/>
        <end position="1426"/>
    </location>
</feature>
<dbReference type="SUPFAM" id="SSF56059">
    <property type="entry name" value="Glutathione synthetase ATP-binding domain-like"/>
    <property type="match status" value="1"/>
</dbReference>
<comment type="pathway">
    <text evidence="2">Lipid metabolism; malonyl-CoA biosynthesis; malonyl-CoA from acetyl-CoA: step 1/1.</text>
</comment>
<dbReference type="Gene3D" id="3.30.470.20">
    <property type="entry name" value="ATP-grasp fold, B domain"/>
    <property type="match status" value="1"/>
</dbReference>
<evidence type="ECO:0000313" key="22">
    <source>
        <dbReference type="Proteomes" id="UP000323011"/>
    </source>
</evidence>
<dbReference type="GO" id="GO:0006633">
    <property type="term" value="P:fatty acid biosynthetic process"/>
    <property type="evidence" value="ECO:0007669"/>
    <property type="project" value="UniProtKB-KW"/>
</dbReference>
<feature type="compositionally biased region" description="Low complexity" evidence="15">
    <location>
        <begin position="2310"/>
        <end position="2337"/>
    </location>
</feature>
<dbReference type="InterPro" id="IPR005479">
    <property type="entry name" value="CPAse_ATP-bd"/>
</dbReference>
<dbReference type="Gene3D" id="3.90.226.10">
    <property type="entry name" value="2-enoyl-CoA Hydratase, Chain A, domain 1"/>
    <property type="match status" value="3"/>
</dbReference>
<dbReference type="OMA" id="PTPKGHC"/>
<feature type="region of interest" description="Disordered" evidence="15">
    <location>
        <begin position="2115"/>
        <end position="2152"/>
    </location>
</feature>
<dbReference type="PROSITE" id="PS50975">
    <property type="entry name" value="ATP_GRASP"/>
    <property type="match status" value="1"/>
</dbReference>
<feature type="region of interest" description="Disordered" evidence="15">
    <location>
        <begin position="1086"/>
        <end position="1118"/>
    </location>
</feature>
<dbReference type="Gene3D" id="3.40.50.20">
    <property type="match status" value="1"/>
</dbReference>
<dbReference type="UniPathway" id="UPA00655">
    <property type="reaction ID" value="UER00711"/>
</dbReference>
<evidence type="ECO:0000259" key="16">
    <source>
        <dbReference type="PROSITE" id="PS50968"/>
    </source>
</evidence>
<dbReference type="InterPro" id="IPR049074">
    <property type="entry name" value="ACCA_BT"/>
</dbReference>
<dbReference type="Gene3D" id="3.90.1770.10">
    <property type="entry name" value="PreATP-grasp domain"/>
    <property type="match status" value="1"/>
</dbReference>
<evidence type="ECO:0000259" key="18">
    <source>
        <dbReference type="PROSITE" id="PS50979"/>
    </source>
</evidence>
<comment type="caution">
    <text evidence="21">The sequence shown here is derived from an EMBL/GenBank/DDBJ whole genome shotgun (WGS) entry which is preliminary data.</text>
</comment>
<feature type="domain" description="CoA carboxyltransferase N-terminal" evidence="19">
    <location>
        <begin position="2102"/>
        <end position="2506"/>
    </location>
</feature>
<evidence type="ECO:0000256" key="8">
    <source>
        <dbReference type="ARBA" id="ARBA00023098"/>
    </source>
</evidence>
<evidence type="ECO:0000256" key="12">
    <source>
        <dbReference type="ARBA" id="ARBA00048065"/>
    </source>
</evidence>
<dbReference type="Pfam" id="PF00364">
    <property type="entry name" value="Biotin_lipoyl"/>
    <property type="match status" value="1"/>
</dbReference>
<dbReference type="GO" id="GO:0005524">
    <property type="term" value="F:ATP binding"/>
    <property type="evidence" value="ECO:0007669"/>
    <property type="project" value="UniProtKB-UniRule"/>
</dbReference>
<dbReference type="PROSITE" id="PS00188">
    <property type="entry name" value="BIOTIN"/>
    <property type="match status" value="1"/>
</dbReference>
<dbReference type="InterPro" id="IPR000089">
    <property type="entry name" value="Biotin_lipoyl"/>
</dbReference>
<dbReference type="Gene3D" id="3.30.1490.20">
    <property type="entry name" value="ATP-grasp fold, A domain"/>
    <property type="match status" value="1"/>
</dbReference>
<dbReference type="SMART" id="SM00878">
    <property type="entry name" value="Biotin_carb_C"/>
    <property type="match status" value="1"/>
</dbReference>
<evidence type="ECO:0000256" key="9">
    <source>
        <dbReference type="ARBA" id="ARBA00023160"/>
    </source>
</evidence>
<dbReference type="PROSITE" id="PS50980">
    <property type="entry name" value="COA_CT_NTER"/>
    <property type="match status" value="1"/>
</dbReference>
<comment type="catalytic activity">
    <reaction evidence="12">
        <text>hydrogencarbonate + acetyl-CoA + ATP = malonyl-CoA + ADP + phosphate + H(+)</text>
        <dbReference type="Rhea" id="RHEA:11308"/>
        <dbReference type="ChEBI" id="CHEBI:15378"/>
        <dbReference type="ChEBI" id="CHEBI:17544"/>
        <dbReference type="ChEBI" id="CHEBI:30616"/>
        <dbReference type="ChEBI" id="CHEBI:43474"/>
        <dbReference type="ChEBI" id="CHEBI:57288"/>
        <dbReference type="ChEBI" id="CHEBI:57384"/>
        <dbReference type="ChEBI" id="CHEBI:456216"/>
        <dbReference type="EC" id="6.4.1.2"/>
    </reaction>
</comment>
<name>A0A5A8CAR9_CAFRO</name>
<feature type="compositionally biased region" description="Low complexity" evidence="15">
    <location>
        <begin position="774"/>
        <end position="816"/>
    </location>
</feature>
<dbReference type="Pfam" id="PF01039">
    <property type="entry name" value="Carboxyl_trans"/>
    <property type="match status" value="1"/>
</dbReference>
<dbReference type="PANTHER" id="PTHR45728:SF3">
    <property type="entry name" value="ACETYL-COA CARBOXYLASE"/>
    <property type="match status" value="1"/>
</dbReference>
<protein>
    <submittedName>
        <fullName evidence="21">Uncharacterized protein</fullName>
    </submittedName>
</protein>
<keyword evidence="22" id="KW-1185">Reference proteome</keyword>
<dbReference type="FunFam" id="2.40.50.100:FF:000005">
    <property type="entry name" value="Acetyl-CoA carboxylase 1"/>
    <property type="match status" value="1"/>
</dbReference>
<dbReference type="SUPFAM" id="SSF52440">
    <property type="entry name" value="PreATP-grasp domain"/>
    <property type="match status" value="1"/>
</dbReference>
<dbReference type="Pfam" id="PF08326">
    <property type="entry name" value="ACC_central"/>
    <property type="match status" value="4"/>
</dbReference>
<feature type="compositionally biased region" description="Gly residues" evidence="15">
    <location>
        <begin position="2298"/>
        <end position="2309"/>
    </location>
</feature>